<evidence type="ECO:0000313" key="10">
    <source>
        <dbReference type="Proteomes" id="UP000282438"/>
    </source>
</evidence>
<keyword evidence="6" id="KW-0411">Iron-sulfur</keyword>
<dbReference type="RefSeq" id="WP_125971707.1">
    <property type="nucleotide sequence ID" value="NZ_CP034433.1"/>
</dbReference>
<dbReference type="SFLD" id="SFLDG01067">
    <property type="entry name" value="SPASM/twitch_domain_containing"/>
    <property type="match status" value="1"/>
</dbReference>
<dbReference type="CDD" id="cd21120">
    <property type="entry name" value="SPASM_anSME"/>
    <property type="match status" value="1"/>
</dbReference>
<dbReference type="Proteomes" id="UP000282438">
    <property type="component" value="Chromosome"/>
</dbReference>
<dbReference type="NCBIfam" id="TIGR04085">
    <property type="entry name" value="rSAM_more_4Fe4S"/>
    <property type="match status" value="1"/>
</dbReference>
<protein>
    <submittedName>
        <fullName evidence="9">Anaerobic sulfatase maturase</fullName>
    </submittedName>
</protein>
<evidence type="ECO:0000256" key="3">
    <source>
        <dbReference type="ARBA" id="ARBA00022691"/>
    </source>
</evidence>
<accession>A0A3S8ZQE4</accession>
<dbReference type="InterPro" id="IPR034491">
    <property type="entry name" value="Anaerob_Ser_sulfatase-maturase"/>
</dbReference>
<dbReference type="KEGG" id="iod:EJO50_03835"/>
<dbReference type="EMBL" id="CP034433">
    <property type="protein sequence ID" value="AZN35689.1"/>
    <property type="molecule type" value="Genomic_DNA"/>
</dbReference>
<dbReference type="Pfam" id="PF13186">
    <property type="entry name" value="SPASM"/>
    <property type="match status" value="1"/>
</dbReference>
<feature type="domain" description="Radical SAM core" evidence="8">
    <location>
        <begin position="1"/>
        <end position="230"/>
    </location>
</feature>
<evidence type="ECO:0000259" key="8">
    <source>
        <dbReference type="PROSITE" id="PS51918"/>
    </source>
</evidence>
<comment type="cofactor">
    <cofactor evidence="1">
        <name>[4Fe-4S] cluster</name>
        <dbReference type="ChEBI" id="CHEBI:49883"/>
    </cofactor>
</comment>
<evidence type="ECO:0000256" key="6">
    <source>
        <dbReference type="ARBA" id="ARBA00023014"/>
    </source>
</evidence>
<dbReference type="InterPro" id="IPR023867">
    <property type="entry name" value="Sulphatase_maturase_rSAM"/>
</dbReference>
<evidence type="ECO:0000256" key="1">
    <source>
        <dbReference type="ARBA" id="ARBA00001966"/>
    </source>
</evidence>
<dbReference type="SFLD" id="SFLDG01386">
    <property type="entry name" value="main_SPASM_domain-containing"/>
    <property type="match status" value="1"/>
</dbReference>
<evidence type="ECO:0000313" key="9">
    <source>
        <dbReference type="EMBL" id="AZN35689.1"/>
    </source>
</evidence>
<dbReference type="GO" id="GO:0016491">
    <property type="term" value="F:oxidoreductase activity"/>
    <property type="evidence" value="ECO:0007669"/>
    <property type="project" value="InterPro"/>
</dbReference>
<dbReference type="OrthoDB" id="308557at2"/>
<dbReference type="SFLD" id="SFLDG01384">
    <property type="entry name" value="thioether_bond_formation_requi"/>
    <property type="match status" value="1"/>
</dbReference>
<dbReference type="SUPFAM" id="SSF102114">
    <property type="entry name" value="Radical SAM enzymes"/>
    <property type="match status" value="1"/>
</dbReference>
<gene>
    <name evidence="9" type="ORF">EJO50_03835</name>
</gene>
<name>A0A3S8ZQE4_9NEIS</name>
<dbReference type="AlphaFoldDB" id="A0A3S8ZQE4"/>
<dbReference type="SFLD" id="SFLDG01072">
    <property type="entry name" value="dehydrogenase_like"/>
    <property type="match status" value="1"/>
</dbReference>
<organism evidence="9 10">
    <name type="scientific">Iodobacter ciconiae</name>
    <dbReference type="NCBI Taxonomy" id="2496266"/>
    <lineage>
        <taxon>Bacteria</taxon>
        <taxon>Pseudomonadati</taxon>
        <taxon>Pseudomonadota</taxon>
        <taxon>Betaproteobacteria</taxon>
        <taxon>Neisseriales</taxon>
        <taxon>Chitinibacteraceae</taxon>
        <taxon>Iodobacter</taxon>
    </lineage>
</organism>
<evidence type="ECO:0000256" key="7">
    <source>
        <dbReference type="ARBA" id="ARBA00023601"/>
    </source>
</evidence>
<dbReference type="Gene3D" id="3.20.20.70">
    <property type="entry name" value="Aldolase class I"/>
    <property type="match status" value="1"/>
</dbReference>
<reference evidence="9 10" key="1">
    <citation type="submission" date="2018-12" db="EMBL/GenBank/DDBJ databases">
        <title>Complete genome sequence of Iodobacter sp. H11R3.</title>
        <authorList>
            <person name="Bae J.-W."/>
        </authorList>
    </citation>
    <scope>NUCLEOTIDE SEQUENCE [LARGE SCALE GENOMIC DNA]</scope>
    <source>
        <strain evidence="9 10">H11R3</strain>
    </source>
</reference>
<dbReference type="SFLD" id="SFLDS00029">
    <property type="entry name" value="Radical_SAM"/>
    <property type="match status" value="1"/>
</dbReference>
<keyword evidence="2" id="KW-0004">4Fe-4S</keyword>
<keyword evidence="5" id="KW-0408">Iron</keyword>
<dbReference type="InterPro" id="IPR007197">
    <property type="entry name" value="rSAM"/>
</dbReference>
<evidence type="ECO:0000256" key="4">
    <source>
        <dbReference type="ARBA" id="ARBA00022723"/>
    </source>
</evidence>
<sequence length="387" mass="44654">MHITAKPTSFQCNIRCDYCFYLEKKSQFTHTSWMDDETLEVFIRNYISASSHDVYFTWQGGEPTLAGLDFFRRAVQLQKRHGKDKKIFNALQTNGLLLNEEWCDFFREHNFLIGISIDGPRDLHNTYRKNRAGRGTFDKVMSAIELLKGYKIPFNTLTVVNNINVNYPLEVYEFLKSIGSNHIQFIELLETTKPNIKFCDVPINFNVINFSVPSDQYGHFMAKIFKTWVTQDVGTIFIRQFESFISRVLGNGHTSCVFQSKCQDNFIIESNGDIYECDHFVYPDYKIGNINQNSLNNLHSEKLSKEKGVLARECRECDYLSICNGGCPKHRIKLGDGAGVSYFCNGYKILFSTMVPYLNAMVELEKNKIPLVHIMDDRIANALNVNF</sequence>
<comment type="similarity">
    <text evidence="7">Belongs to the radical SAM superfamily. Anaerobic sulfatase-maturating enzyme family.</text>
</comment>
<dbReference type="CDD" id="cd01335">
    <property type="entry name" value="Radical_SAM"/>
    <property type="match status" value="1"/>
</dbReference>
<dbReference type="SFLD" id="SFLDF00285">
    <property type="entry name" value="anaerobic_Ser-type_sulfatase-m"/>
    <property type="match status" value="1"/>
</dbReference>
<dbReference type="InterPro" id="IPR023885">
    <property type="entry name" value="4Fe4S-binding_SPASM_dom"/>
</dbReference>
<evidence type="ECO:0000256" key="5">
    <source>
        <dbReference type="ARBA" id="ARBA00023004"/>
    </source>
</evidence>
<keyword evidence="10" id="KW-1185">Reference proteome</keyword>
<dbReference type="GO" id="GO:0051539">
    <property type="term" value="F:4 iron, 4 sulfur cluster binding"/>
    <property type="evidence" value="ECO:0007669"/>
    <property type="project" value="UniProtKB-KW"/>
</dbReference>
<dbReference type="InterPro" id="IPR058240">
    <property type="entry name" value="rSAM_sf"/>
</dbReference>
<dbReference type="GO" id="GO:0046872">
    <property type="term" value="F:metal ion binding"/>
    <property type="evidence" value="ECO:0007669"/>
    <property type="project" value="UniProtKB-KW"/>
</dbReference>
<dbReference type="PANTHER" id="PTHR43273">
    <property type="entry name" value="ANAEROBIC SULFATASE-MATURATING ENZYME HOMOLOG ASLB-RELATED"/>
    <property type="match status" value="1"/>
</dbReference>
<proteinExistence type="inferred from homology"/>
<dbReference type="NCBIfam" id="TIGR03942">
    <property type="entry name" value="sulfatase_rSAM"/>
    <property type="match status" value="1"/>
</dbReference>
<dbReference type="InterPro" id="IPR047207">
    <property type="entry name" value="SPASM_anSME"/>
</dbReference>
<dbReference type="Pfam" id="PF04055">
    <property type="entry name" value="Radical_SAM"/>
    <property type="match status" value="1"/>
</dbReference>
<dbReference type="PROSITE" id="PS51918">
    <property type="entry name" value="RADICAL_SAM"/>
    <property type="match status" value="1"/>
</dbReference>
<evidence type="ECO:0000256" key="2">
    <source>
        <dbReference type="ARBA" id="ARBA00022485"/>
    </source>
</evidence>
<keyword evidence="3" id="KW-0949">S-adenosyl-L-methionine</keyword>
<keyword evidence="4" id="KW-0479">Metal-binding</keyword>
<dbReference type="InterPro" id="IPR013785">
    <property type="entry name" value="Aldolase_TIM"/>
</dbReference>
<dbReference type="PANTHER" id="PTHR43273:SF3">
    <property type="entry name" value="ANAEROBIC SULFATASE-MATURATING ENZYME HOMOLOG ASLB-RELATED"/>
    <property type="match status" value="1"/>
</dbReference>